<proteinExistence type="predicted"/>
<evidence type="ECO:0000313" key="2">
    <source>
        <dbReference type="Proteomes" id="UP000886501"/>
    </source>
</evidence>
<reference evidence="1" key="1">
    <citation type="submission" date="2019-10" db="EMBL/GenBank/DDBJ databases">
        <authorList>
            <consortium name="DOE Joint Genome Institute"/>
            <person name="Kuo A."/>
            <person name="Miyauchi S."/>
            <person name="Kiss E."/>
            <person name="Drula E."/>
            <person name="Kohler A."/>
            <person name="Sanchez-Garcia M."/>
            <person name="Andreopoulos B."/>
            <person name="Barry K.W."/>
            <person name="Bonito G."/>
            <person name="Buee M."/>
            <person name="Carver A."/>
            <person name="Chen C."/>
            <person name="Cichocki N."/>
            <person name="Clum A."/>
            <person name="Culley D."/>
            <person name="Crous P.W."/>
            <person name="Fauchery L."/>
            <person name="Girlanda M."/>
            <person name="Hayes R."/>
            <person name="Keri Z."/>
            <person name="Labutti K."/>
            <person name="Lipzen A."/>
            <person name="Lombard V."/>
            <person name="Magnuson J."/>
            <person name="Maillard F."/>
            <person name="Morin E."/>
            <person name="Murat C."/>
            <person name="Nolan M."/>
            <person name="Ohm R."/>
            <person name="Pangilinan J."/>
            <person name="Pereira M."/>
            <person name="Perotto S."/>
            <person name="Peter M."/>
            <person name="Riley R."/>
            <person name="Sitrit Y."/>
            <person name="Stielow B."/>
            <person name="Szollosi G."/>
            <person name="Zifcakova L."/>
            <person name="Stursova M."/>
            <person name="Spatafora J.W."/>
            <person name="Tedersoo L."/>
            <person name="Vaario L.-M."/>
            <person name="Yamada A."/>
            <person name="Yan M."/>
            <person name="Wang P."/>
            <person name="Xu J."/>
            <person name="Bruns T."/>
            <person name="Baldrian P."/>
            <person name="Vilgalys R."/>
            <person name="Henrissat B."/>
            <person name="Grigoriev I.V."/>
            <person name="Hibbett D."/>
            <person name="Nagy L.G."/>
            <person name="Martin F.M."/>
        </authorList>
    </citation>
    <scope>NUCLEOTIDE SEQUENCE</scope>
    <source>
        <strain evidence="1">P2</strain>
    </source>
</reference>
<organism evidence="1 2">
    <name type="scientific">Thelephora ganbajun</name>
    <name type="common">Ganba fungus</name>
    <dbReference type="NCBI Taxonomy" id="370292"/>
    <lineage>
        <taxon>Eukaryota</taxon>
        <taxon>Fungi</taxon>
        <taxon>Dikarya</taxon>
        <taxon>Basidiomycota</taxon>
        <taxon>Agaricomycotina</taxon>
        <taxon>Agaricomycetes</taxon>
        <taxon>Thelephorales</taxon>
        <taxon>Thelephoraceae</taxon>
        <taxon>Thelephora</taxon>
    </lineage>
</organism>
<sequence length="354" mass="39828">MLQLFTPKRPSFHHQASISHLLAYIRLLFHLNNSLEGASLSSRTTDVPGYPDPSMSELDQRLQTHPGAPCELLGELLRHLRSSLPGDFGWLREEAIEVSSDHPFDAGGTADIFVGMMGDRKVAIKRYRLHSSSDYLPTYVRFYNEASVCSHFRNQSFVPFIGIYSTPEYPMCLIFEYMDHLNLKEYLRKNEHVGRRELLSEIACAVEHLHKMDVIHKNLKITNVLVDADGHAHVGGFGAAFLPSATPGMDIDRFFHGAAPELVGIQRFESVGTEATKATDIYAFGVLAWEVFAGQVPFSDKTKVAAVFSMWMGCRPTRPSRLSDCLWRMIEGCWRANPARRVTIAEVVVALEEE</sequence>
<dbReference type="EMBL" id="MU118045">
    <property type="protein sequence ID" value="KAF9646938.1"/>
    <property type="molecule type" value="Genomic_DNA"/>
</dbReference>
<protein>
    <submittedName>
        <fullName evidence="1">Kinase-like protein</fullName>
    </submittedName>
</protein>
<evidence type="ECO:0000313" key="1">
    <source>
        <dbReference type="EMBL" id="KAF9646938.1"/>
    </source>
</evidence>
<keyword evidence="2" id="KW-1185">Reference proteome</keyword>
<gene>
    <name evidence="1" type="ORF">BDM02DRAFT_3117898</name>
</gene>
<name>A0ACB6ZC23_THEGA</name>
<accession>A0ACB6ZC23</accession>
<reference evidence="1" key="2">
    <citation type="journal article" date="2020" name="Nat. Commun.">
        <title>Large-scale genome sequencing of mycorrhizal fungi provides insights into the early evolution of symbiotic traits.</title>
        <authorList>
            <person name="Miyauchi S."/>
            <person name="Kiss E."/>
            <person name="Kuo A."/>
            <person name="Drula E."/>
            <person name="Kohler A."/>
            <person name="Sanchez-Garcia M."/>
            <person name="Morin E."/>
            <person name="Andreopoulos B."/>
            <person name="Barry K.W."/>
            <person name="Bonito G."/>
            <person name="Buee M."/>
            <person name="Carver A."/>
            <person name="Chen C."/>
            <person name="Cichocki N."/>
            <person name="Clum A."/>
            <person name="Culley D."/>
            <person name="Crous P.W."/>
            <person name="Fauchery L."/>
            <person name="Girlanda M."/>
            <person name="Hayes R.D."/>
            <person name="Keri Z."/>
            <person name="LaButti K."/>
            <person name="Lipzen A."/>
            <person name="Lombard V."/>
            <person name="Magnuson J."/>
            <person name="Maillard F."/>
            <person name="Murat C."/>
            <person name="Nolan M."/>
            <person name="Ohm R.A."/>
            <person name="Pangilinan J."/>
            <person name="Pereira M.F."/>
            <person name="Perotto S."/>
            <person name="Peter M."/>
            <person name="Pfister S."/>
            <person name="Riley R."/>
            <person name="Sitrit Y."/>
            <person name="Stielow J.B."/>
            <person name="Szollosi G."/>
            <person name="Zifcakova L."/>
            <person name="Stursova M."/>
            <person name="Spatafora J.W."/>
            <person name="Tedersoo L."/>
            <person name="Vaario L.M."/>
            <person name="Yamada A."/>
            <person name="Yan M."/>
            <person name="Wang P."/>
            <person name="Xu J."/>
            <person name="Bruns T."/>
            <person name="Baldrian P."/>
            <person name="Vilgalys R."/>
            <person name="Dunand C."/>
            <person name="Henrissat B."/>
            <person name="Grigoriev I.V."/>
            <person name="Hibbett D."/>
            <person name="Nagy L.G."/>
            <person name="Martin F.M."/>
        </authorList>
    </citation>
    <scope>NUCLEOTIDE SEQUENCE</scope>
    <source>
        <strain evidence="1">P2</strain>
    </source>
</reference>
<dbReference type="Proteomes" id="UP000886501">
    <property type="component" value="Unassembled WGS sequence"/>
</dbReference>
<comment type="caution">
    <text evidence="1">The sequence shown here is derived from an EMBL/GenBank/DDBJ whole genome shotgun (WGS) entry which is preliminary data.</text>
</comment>